<accession>A0AA36CGW1</accession>
<dbReference type="AlphaFoldDB" id="A0AA36CGW1"/>
<dbReference type="Gene3D" id="1.10.10.10">
    <property type="entry name" value="Winged helix-like DNA-binding domain superfamily/Winged helix DNA-binding domain"/>
    <property type="match status" value="1"/>
</dbReference>
<dbReference type="Pfam" id="PF05383">
    <property type="entry name" value="La"/>
    <property type="match status" value="1"/>
</dbReference>
<evidence type="ECO:0000256" key="2">
    <source>
        <dbReference type="ARBA" id="ARBA00022884"/>
    </source>
</evidence>
<feature type="region of interest" description="Disordered" evidence="4">
    <location>
        <begin position="348"/>
        <end position="372"/>
    </location>
</feature>
<feature type="compositionally biased region" description="Low complexity" evidence="4">
    <location>
        <begin position="258"/>
        <end position="267"/>
    </location>
</feature>
<feature type="region of interest" description="Disordered" evidence="4">
    <location>
        <begin position="42"/>
        <end position="62"/>
    </location>
</feature>
<feature type="region of interest" description="Disordered" evidence="4">
    <location>
        <begin position="228"/>
        <end position="278"/>
    </location>
</feature>
<dbReference type="InterPro" id="IPR036388">
    <property type="entry name" value="WH-like_DNA-bd_sf"/>
</dbReference>
<protein>
    <recommendedName>
        <fullName evidence="5">HTH La-type RNA-binding domain-containing protein</fullName>
    </recommendedName>
</protein>
<reference evidence="6" key="1">
    <citation type="submission" date="2023-06" db="EMBL/GenBank/DDBJ databases">
        <authorList>
            <person name="Delattre M."/>
        </authorList>
    </citation>
    <scope>NUCLEOTIDE SEQUENCE</scope>
    <source>
        <strain evidence="6">AF72</strain>
    </source>
</reference>
<evidence type="ECO:0000259" key="5">
    <source>
        <dbReference type="PROSITE" id="PS50961"/>
    </source>
</evidence>
<feature type="compositionally biased region" description="Low complexity" evidence="4">
    <location>
        <begin position="492"/>
        <end position="512"/>
    </location>
</feature>
<dbReference type="GO" id="GO:0005829">
    <property type="term" value="C:cytosol"/>
    <property type="evidence" value="ECO:0007669"/>
    <property type="project" value="TreeGrafter"/>
</dbReference>
<dbReference type="PANTHER" id="PTHR22792:SF131">
    <property type="entry name" value="LA-RELATED PROTEIN LARP4B"/>
    <property type="match status" value="1"/>
</dbReference>
<dbReference type="GO" id="GO:0003730">
    <property type="term" value="F:mRNA 3'-UTR binding"/>
    <property type="evidence" value="ECO:0007669"/>
    <property type="project" value="TreeGrafter"/>
</dbReference>
<dbReference type="PROSITE" id="PS50961">
    <property type="entry name" value="HTH_LA"/>
    <property type="match status" value="1"/>
</dbReference>
<evidence type="ECO:0000256" key="1">
    <source>
        <dbReference type="ARBA" id="ARBA00022553"/>
    </source>
</evidence>
<dbReference type="InterPro" id="IPR045180">
    <property type="entry name" value="La_dom_prot"/>
</dbReference>
<name>A0AA36CGW1_9BILA</name>
<evidence type="ECO:0000256" key="4">
    <source>
        <dbReference type="SAM" id="MobiDB-lite"/>
    </source>
</evidence>
<evidence type="ECO:0000313" key="7">
    <source>
        <dbReference type="Proteomes" id="UP001177023"/>
    </source>
</evidence>
<feature type="non-terminal residue" evidence="6">
    <location>
        <position position="569"/>
    </location>
</feature>
<feature type="domain" description="HTH La-type RNA-binding" evidence="5">
    <location>
        <begin position="70"/>
        <end position="159"/>
    </location>
</feature>
<dbReference type="GO" id="GO:0045727">
    <property type="term" value="P:positive regulation of translation"/>
    <property type="evidence" value="ECO:0007669"/>
    <property type="project" value="TreeGrafter"/>
</dbReference>
<sequence>MSSFELENDSFYICTELAPRCYIVQKAIQIDRGQLERMIGDKETKRQQPAEQNNAEAPPPPVLPYCPSPVPQAPDLRSQLKFQLEYYFSRENLMQDRYLRCQMDSDQWVAIAIIASFRKIVQLTTDYATILSVLRESTMVEVDAKGERVRPVSRRCTIILREVAEDLADTVEEMLSGGPPYVSLRYGLNNSWYVTYNSEEDTQTAYLHLQNSGVTINGKPVCARIKTGGPPSADIGHQERCASSIPPTAPSPTNDIMSAPSTGSSPQQQPPMPSTPQYSHLYDLGSVLAAYGFVPRATYRPGQTLVHVGNDGASSTCSAPAASVDSIASTMSGAYISTPTTVNAAPIPLSRYENSSPHRRARAEEEDEVEAEELAGAPNRQLLHENTEIMDRPHPVPHLLPTIITTKMEVLAREGEGVAVEVVVVAELAEVDAARFIKLLSEGEEIVMEECRGTHDAPIIAPKRKRLLQKTRIQTVMGGGGGEGAGGIRTNSESATSAMSGPSSSCPSTVYSFEEQSFPVLVEQSPPQPPKPEPKPTFSFIASGRRREKPAEKKSYAQMLKAPNHHNSA</sequence>
<dbReference type="PANTHER" id="PTHR22792">
    <property type="entry name" value="LUPUS LA PROTEIN-RELATED"/>
    <property type="match status" value="1"/>
</dbReference>
<keyword evidence="1" id="KW-0597">Phosphoprotein</keyword>
<dbReference type="GO" id="GO:0010494">
    <property type="term" value="C:cytoplasmic stress granule"/>
    <property type="evidence" value="ECO:0007669"/>
    <property type="project" value="TreeGrafter"/>
</dbReference>
<dbReference type="SMART" id="SM00715">
    <property type="entry name" value="LA"/>
    <property type="match status" value="1"/>
</dbReference>
<comment type="caution">
    <text evidence="6">The sequence shown here is derived from an EMBL/GenBank/DDBJ whole genome shotgun (WGS) entry which is preliminary data.</text>
</comment>
<keyword evidence="2 3" id="KW-0694">RNA-binding</keyword>
<dbReference type="Pfam" id="PF26088">
    <property type="entry name" value="RRM_LARP4"/>
    <property type="match status" value="1"/>
</dbReference>
<feature type="region of interest" description="Disordered" evidence="4">
    <location>
        <begin position="476"/>
        <end position="569"/>
    </location>
</feature>
<gene>
    <name evidence="6" type="ORF">MSPICULIGERA_LOCUS6684</name>
</gene>
<keyword evidence="7" id="KW-1185">Reference proteome</keyword>
<dbReference type="Proteomes" id="UP001177023">
    <property type="component" value="Unassembled WGS sequence"/>
</dbReference>
<dbReference type="SUPFAM" id="SSF46785">
    <property type="entry name" value="Winged helix' DNA-binding domain"/>
    <property type="match status" value="1"/>
</dbReference>
<proteinExistence type="predicted"/>
<feature type="compositionally biased region" description="Gly residues" evidence="4">
    <location>
        <begin position="477"/>
        <end position="487"/>
    </location>
</feature>
<dbReference type="EMBL" id="CATQJA010001675">
    <property type="protein sequence ID" value="CAJ0568158.1"/>
    <property type="molecule type" value="Genomic_DNA"/>
</dbReference>
<dbReference type="CDD" id="cd12430">
    <property type="entry name" value="RRM_LARP4_5_like"/>
    <property type="match status" value="1"/>
</dbReference>
<evidence type="ECO:0000256" key="3">
    <source>
        <dbReference type="PROSITE-ProRule" id="PRU00332"/>
    </source>
</evidence>
<dbReference type="InterPro" id="IPR006630">
    <property type="entry name" value="La_HTH"/>
</dbReference>
<dbReference type="InterPro" id="IPR058699">
    <property type="entry name" value="RRM_LARP4/4B"/>
</dbReference>
<organism evidence="6 7">
    <name type="scientific">Mesorhabditis spiculigera</name>
    <dbReference type="NCBI Taxonomy" id="96644"/>
    <lineage>
        <taxon>Eukaryota</taxon>
        <taxon>Metazoa</taxon>
        <taxon>Ecdysozoa</taxon>
        <taxon>Nematoda</taxon>
        <taxon>Chromadorea</taxon>
        <taxon>Rhabditida</taxon>
        <taxon>Rhabditina</taxon>
        <taxon>Rhabditomorpha</taxon>
        <taxon>Rhabditoidea</taxon>
        <taxon>Rhabditidae</taxon>
        <taxon>Mesorhabditinae</taxon>
        <taxon>Mesorhabditis</taxon>
    </lineage>
</organism>
<dbReference type="InterPro" id="IPR036390">
    <property type="entry name" value="WH_DNA-bd_sf"/>
</dbReference>
<evidence type="ECO:0000313" key="6">
    <source>
        <dbReference type="EMBL" id="CAJ0568158.1"/>
    </source>
</evidence>